<evidence type="ECO:0000313" key="3">
    <source>
        <dbReference type="Proteomes" id="UP000003295"/>
    </source>
</evidence>
<dbReference type="Pfam" id="PF14354">
    <property type="entry name" value="Lar_restr_allev"/>
    <property type="match status" value="1"/>
</dbReference>
<feature type="region of interest" description="Disordered" evidence="1">
    <location>
        <begin position="49"/>
        <end position="69"/>
    </location>
</feature>
<dbReference type="HOGENOM" id="CLU_2768702_0_0_11"/>
<dbReference type="RefSeq" id="WP_006722572.1">
    <property type="nucleotide sequence ID" value="NZ_GG692710.1"/>
</dbReference>
<accession>C4F8F7</accession>
<name>C4F8F7_9ACTN</name>
<dbReference type="STRING" id="521003.COLINT_02328"/>
<comment type="caution">
    <text evidence="2">The sequence shown here is derived from an EMBL/GenBank/DDBJ whole genome shotgun (WGS) entry which is preliminary data.</text>
</comment>
<evidence type="ECO:0000313" key="2">
    <source>
        <dbReference type="EMBL" id="EEP44829.1"/>
    </source>
</evidence>
<dbReference type="Proteomes" id="UP000003295">
    <property type="component" value="Unassembled WGS sequence"/>
</dbReference>
<reference evidence="2 3" key="1">
    <citation type="submission" date="2009-04" db="EMBL/GenBank/DDBJ databases">
        <authorList>
            <person name="Weinstock G."/>
            <person name="Sodergren E."/>
            <person name="Clifton S."/>
            <person name="Fulton L."/>
            <person name="Fulton B."/>
            <person name="Courtney L."/>
            <person name="Fronick C."/>
            <person name="Harrison M."/>
            <person name="Strong C."/>
            <person name="Farmer C."/>
            <person name="Delahaunty K."/>
            <person name="Markovic C."/>
            <person name="Hall O."/>
            <person name="Minx P."/>
            <person name="Tomlinson C."/>
            <person name="Mitreva M."/>
            <person name="Nelson J."/>
            <person name="Hou S."/>
            <person name="Wollam A."/>
            <person name="Pepin K.H."/>
            <person name="Johnson M."/>
            <person name="Bhonagiri V."/>
            <person name="Nash W.E."/>
            <person name="Warren W."/>
            <person name="Chinwalla A."/>
            <person name="Mardis E.R."/>
            <person name="Wilson R.K."/>
        </authorList>
    </citation>
    <scope>NUCLEOTIDE SEQUENCE [LARGE SCALE GENOMIC DNA]</scope>
    <source>
        <strain evidence="2 3">DSM 13280</strain>
    </source>
</reference>
<organism evidence="2 3">
    <name type="scientific">Collinsella intestinalis DSM 13280</name>
    <dbReference type="NCBI Taxonomy" id="521003"/>
    <lineage>
        <taxon>Bacteria</taxon>
        <taxon>Bacillati</taxon>
        <taxon>Actinomycetota</taxon>
        <taxon>Coriobacteriia</taxon>
        <taxon>Coriobacteriales</taxon>
        <taxon>Coriobacteriaceae</taxon>
        <taxon>Collinsella</taxon>
    </lineage>
</organism>
<evidence type="ECO:0000256" key="1">
    <source>
        <dbReference type="SAM" id="MobiDB-lite"/>
    </source>
</evidence>
<dbReference type="AlphaFoldDB" id="C4F8F7"/>
<gene>
    <name evidence="2" type="ORF">COLINT_02328</name>
</gene>
<sequence>MELKECPFCGGKAHVAENVSVYGTMFAACCDDVEGCPAGTPGNWWKSEEEAAGKWNTRSAQVARNGDSE</sequence>
<dbReference type="EMBL" id="ABXH02000005">
    <property type="protein sequence ID" value="EEP44829.1"/>
    <property type="molecule type" value="Genomic_DNA"/>
</dbReference>
<protein>
    <submittedName>
        <fullName evidence="2">Restriction alleviation protein, Lar family</fullName>
    </submittedName>
</protein>
<dbReference type="PROSITE" id="PS51257">
    <property type="entry name" value="PROKAR_LIPOPROTEIN"/>
    <property type="match status" value="1"/>
</dbReference>
<proteinExistence type="predicted"/>